<proteinExistence type="predicted"/>
<dbReference type="Proteomes" id="UP000018234">
    <property type="component" value="Unassembled WGS sequence"/>
</dbReference>
<protein>
    <submittedName>
        <fullName evidence="1">Uncharacterized protein</fullName>
    </submittedName>
</protein>
<dbReference type="EMBL" id="AVFO01000030">
    <property type="protein sequence ID" value="ESU25602.1"/>
    <property type="molecule type" value="Genomic_DNA"/>
</dbReference>
<reference evidence="1 2" key="1">
    <citation type="submission" date="2013-08" db="EMBL/GenBank/DDBJ databases">
        <title>Flavobacterium saliperosum type strain genome sequencing.</title>
        <authorList>
            <person name="Lee K."/>
            <person name="Yi H."/>
            <person name="Park S."/>
            <person name="Chun J."/>
        </authorList>
    </citation>
    <scope>NUCLEOTIDE SEQUENCE [LARGE SCALE GENOMIC DNA]</scope>
    <source>
        <strain evidence="1 2">S13</strain>
    </source>
</reference>
<gene>
    <name evidence="1" type="ORF">FSS13T_18390</name>
</gene>
<evidence type="ECO:0000313" key="2">
    <source>
        <dbReference type="Proteomes" id="UP000018234"/>
    </source>
</evidence>
<comment type="caution">
    <text evidence="1">The sequence shown here is derived from an EMBL/GenBank/DDBJ whole genome shotgun (WGS) entry which is preliminary data.</text>
</comment>
<keyword evidence="2" id="KW-1185">Reference proteome</keyword>
<name>A0ABN0QG87_9FLAO</name>
<accession>A0ABN0QG87</accession>
<sequence length="69" mass="7750">MLTNPVSNVGIVAETALEIPFSDSPSNELAFDITSGVIYPFKRSTKFEDIRILFIITSKLDYYNNKNCS</sequence>
<evidence type="ECO:0000313" key="1">
    <source>
        <dbReference type="EMBL" id="ESU25602.1"/>
    </source>
</evidence>
<organism evidence="1 2">
    <name type="scientific">Flavobacterium saliperosum S13</name>
    <dbReference type="NCBI Taxonomy" id="1341155"/>
    <lineage>
        <taxon>Bacteria</taxon>
        <taxon>Pseudomonadati</taxon>
        <taxon>Bacteroidota</taxon>
        <taxon>Flavobacteriia</taxon>
        <taxon>Flavobacteriales</taxon>
        <taxon>Flavobacteriaceae</taxon>
        <taxon>Flavobacterium</taxon>
    </lineage>
</organism>